<dbReference type="KEGG" id="tet:TTHERM_00463380"/>
<dbReference type="Proteomes" id="UP000009168">
    <property type="component" value="Unassembled WGS sequence"/>
</dbReference>
<evidence type="ECO:0000313" key="1">
    <source>
        <dbReference type="EMBL" id="EAR98590.2"/>
    </source>
</evidence>
<name>Q23PU5_TETTS</name>
<dbReference type="RefSeq" id="XP_001018835.2">
    <property type="nucleotide sequence ID" value="XM_001018835.2"/>
</dbReference>
<gene>
    <name evidence="1" type="ORF">TTHERM_00463380</name>
</gene>
<organism evidence="1 2">
    <name type="scientific">Tetrahymena thermophila (strain SB210)</name>
    <dbReference type="NCBI Taxonomy" id="312017"/>
    <lineage>
        <taxon>Eukaryota</taxon>
        <taxon>Sar</taxon>
        <taxon>Alveolata</taxon>
        <taxon>Ciliophora</taxon>
        <taxon>Intramacronucleata</taxon>
        <taxon>Oligohymenophorea</taxon>
        <taxon>Hymenostomatida</taxon>
        <taxon>Tetrahymenina</taxon>
        <taxon>Tetrahymenidae</taxon>
        <taxon>Tetrahymena</taxon>
    </lineage>
</organism>
<protein>
    <submittedName>
        <fullName evidence="1">Uncharacterized protein</fullName>
    </submittedName>
</protein>
<keyword evidence="2" id="KW-1185">Reference proteome</keyword>
<dbReference type="InParanoid" id="Q23PU5"/>
<sequence length="212" mass="25967">MSLVQRTIQAYEKDENKNFEEFIEKSLKAFREEGMKFEQQKECNSQQMSDNQRNEWEEKIASLESLFKMFCVLKGQKRKKSRVMYNICEHIYGKNLLKRTFWCWKSHQKNEEYLRQMEEQADVFYNRRTLTKIMRSWQDVVIDENKTIVKNTALKKTELELQKNQKEFENQIKSLEILLQQKILTLRHEEQQYNILFQKQQLLSQNQKIEFD</sequence>
<reference evidence="2" key="1">
    <citation type="journal article" date="2006" name="PLoS Biol.">
        <title>Macronuclear genome sequence of the ciliate Tetrahymena thermophila, a model eukaryote.</title>
        <authorList>
            <person name="Eisen J.A."/>
            <person name="Coyne R.S."/>
            <person name="Wu M."/>
            <person name="Wu D."/>
            <person name="Thiagarajan M."/>
            <person name="Wortman J.R."/>
            <person name="Badger J.H."/>
            <person name="Ren Q."/>
            <person name="Amedeo P."/>
            <person name="Jones K.M."/>
            <person name="Tallon L.J."/>
            <person name="Delcher A.L."/>
            <person name="Salzberg S.L."/>
            <person name="Silva J.C."/>
            <person name="Haas B.J."/>
            <person name="Majoros W.H."/>
            <person name="Farzad M."/>
            <person name="Carlton J.M."/>
            <person name="Smith R.K. Jr."/>
            <person name="Garg J."/>
            <person name="Pearlman R.E."/>
            <person name="Karrer K.M."/>
            <person name="Sun L."/>
            <person name="Manning G."/>
            <person name="Elde N.C."/>
            <person name="Turkewitz A.P."/>
            <person name="Asai D.J."/>
            <person name="Wilkes D.E."/>
            <person name="Wang Y."/>
            <person name="Cai H."/>
            <person name="Collins K."/>
            <person name="Stewart B.A."/>
            <person name="Lee S.R."/>
            <person name="Wilamowska K."/>
            <person name="Weinberg Z."/>
            <person name="Ruzzo W.L."/>
            <person name="Wloga D."/>
            <person name="Gaertig J."/>
            <person name="Frankel J."/>
            <person name="Tsao C.-C."/>
            <person name="Gorovsky M.A."/>
            <person name="Keeling P.J."/>
            <person name="Waller R.F."/>
            <person name="Patron N.J."/>
            <person name="Cherry J.M."/>
            <person name="Stover N.A."/>
            <person name="Krieger C.J."/>
            <person name="del Toro C."/>
            <person name="Ryder H.F."/>
            <person name="Williamson S.C."/>
            <person name="Barbeau R.A."/>
            <person name="Hamilton E.P."/>
            <person name="Orias E."/>
        </authorList>
    </citation>
    <scope>NUCLEOTIDE SEQUENCE [LARGE SCALE GENOMIC DNA]</scope>
    <source>
        <strain evidence="2">SB210</strain>
    </source>
</reference>
<dbReference type="HOGENOM" id="CLU_1216874_0_0_1"/>
<dbReference type="eggNOG" id="ENOG502T1CF">
    <property type="taxonomic scope" value="Eukaryota"/>
</dbReference>
<dbReference type="EMBL" id="GG662650">
    <property type="protein sequence ID" value="EAR98590.2"/>
    <property type="molecule type" value="Genomic_DNA"/>
</dbReference>
<proteinExistence type="predicted"/>
<evidence type="ECO:0000313" key="2">
    <source>
        <dbReference type="Proteomes" id="UP000009168"/>
    </source>
</evidence>
<dbReference type="GeneID" id="7837594"/>
<dbReference type="AlphaFoldDB" id="Q23PU5"/>
<accession>Q23PU5</accession>